<gene>
    <name evidence="8" type="ORF">FHP05_07625</name>
</gene>
<evidence type="ECO:0000256" key="3">
    <source>
        <dbReference type="ARBA" id="ARBA00023054"/>
    </source>
</evidence>
<organism evidence="8 9">
    <name type="scientific">Cerasibacillus terrae</name>
    <dbReference type="NCBI Taxonomy" id="2498845"/>
    <lineage>
        <taxon>Bacteria</taxon>
        <taxon>Bacillati</taxon>
        <taxon>Bacillota</taxon>
        <taxon>Bacilli</taxon>
        <taxon>Bacillales</taxon>
        <taxon>Bacillaceae</taxon>
        <taxon>Cerasibacillus</taxon>
    </lineage>
</organism>
<dbReference type="RefSeq" id="WP_147666741.1">
    <property type="nucleotide sequence ID" value="NZ_VDUW01000004.1"/>
</dbReference>
<dbReference type="PANTHER" id="PTHR30288:SF0">
    <property type="entry name" value="FLAGELLAR HOOK-ASSOCIATED PROTEIN 2"/>
    <property type="match status" value="1"/>
</dbReference>
<dbReference type="OrthoDB" id="9776025at2"/>
<feature type="domain" description="Flagellar hook-associated protein 2 C-terminal" evidence="7">
    <location>
        <begin position="223"/>
        <end position="483"/>
    </location>
</feature>
<comment type="function">
    <text evidence="5">Required for morphogenesis and for the elongation of the flagellar filament by facilitating polymerization of the flagellin monomers at the tip of growing filament. Forms a capping structure, which prevents flagellin subunits (transported through the central channel of the flagellum) from leaking out without polymerization at the distal end.</text>
</comment>
<dbReference type="GO" id="GO:0005576">
    <property type="term" value="C:extracellular region"/>
    <property type="evidence" value="ECO:0007669"/>
    <property type="project" value="UniProtKB-SubCell"/>
</dbReference>
<comment type="similarity">
    <text evidence="1 5">Belongs to the FliD family.</text>
</comment>
<keyword evidence="8" id="KW-0966">Cell projection</keyword>
<dbReference type="Pfam" id="PF02465">
    <property type="entry name" value="FliD_N"/>
    <property type="match status" value="1"/>
</dbReference>
<dbReference type="InterPro" id="IPR040026">
    <property type="entry name" value="FliD"/>
</dbReference>
<sequence>MRIGGLASGMNVDEIIEKLMTAERMPLDRMEQDKTTLTWKRNAFRDINLKLKELDDMILDMKLSKTYNPKNVTSSQVGAVTASASSSASNGTFKIEVEKLATAAMNIGEPLDGDFKPNAELDAYLGTHEFYTYDEEGEKETHTFEIKQGDTLNDVMKRITEKDNNVRMFYDEQHNRVILETTRTGDYNQAESGEKAPEIVFDSKNNAFFADFLKLDPSNETGGTNAEFTYNDQLKLESKDNNYTLNGITFNFTNETEQNSPAIITVDNDVDASFEKIKEFVDKYNEVVDQLNGTQREERYRDYKPLTEAQKEEMSEKQIEMWEEKAKSGILRGESIISDSLSSMRQSWYTGVKTDGEYTHLSQVGITTTKSYLDGGKLEIDEDKLKEALREDPQSVEKLFSNNVDGPDRGLINRLEDSIQGTMKNIEERAGKSYSTLEGYTLGKNMKDLNNRISAFEKKLVHVEDRYWRQFTAMEKAVQRMNQQSMQLLSQFGGQ</sequence>
<dbReference type="Proteomes" id="UP000321574">
    <property type="component" value="Unassembled WGS sequence"/>
</dbReference>
<dbReference type="NCBIfam" id="NF005833">
    <property type="entry name" value="PRK07737.1"/>
    <property type="match status" value="1"/>
</dbReference>
<keyword evidence="4 5" id="KW-0975">Bacterial flagellum</keyword>
<reference evidence="8 9" key="1">
    <citation type="submission" date="2019-06" db="EMBL/GenBank/DDBJ databases">
        <title>Cerasibacillus sp. nov., isolated from maize field.</title>
        <authorList>
            <person name="Lin S.-Y."/>
            <person name="Tsai C.-F."/>
            <person name="Young C.-C."/>
        </authorList>
    </citation>
    <scope>NUCLEOTIDE SEQUENCE [LARGE SCALE GENOMIC DNA]</scope>
    <source>
        <strain evidence="8 9">CC-CFT480</strain>
    </source>
</reference>
<evidence type="ECO:0000313" key="9">
    <source>
        <dbReference type="Proteomes" id="UP000321574"/>
    </source>
</evidence>
<accession>A0A5C8NV08</accession>
<comment type="caution">
    <text evidence="8">The sequence shown here is derived from an EMBL/GenBank/DDBJ whole genome shotgun (WGS) entry which is preliminary data.</text>
</comment>
<keyword evidence="9" id="KW-1185">Reference proteome</keyword>
<dbReference type="Pfam" id="PF07195">
    <property type="entry name" value="FliD_C"/>
    <property type="match status" value="1"/>
</dbReference>
<evidence type="ECO:0000259" key="6">
    <source>
        <dbReference type="Pfam" id="PF02465"/>
    </source>
</evidence>
<dbReference type="GO" id="GO:0009424">
    <property type="term" value="C:bacterial-type flagellum hook"/>
    <property type="evidence" value="ECO:0007669"/>
    <property type="project" value="UniProtKB-UniRule"/>
</dbReference>
<proteinExistence type="inferred from homology"/>
<dbReference type="GO" id="GO:0009421">
    <property type="term" value="C:bacterial-type flagellum filament cap"/>
    <property type="evidence" value="ECO:0007669"/>
    <property type="project" value="InterPro"/>
</dbReference>
<protein>
    <recommendedName>
        <fullName evidence="5">Flagellar hook-associated protein 2</fullName>
        <shortName evidence="5">HAP2</shortName>
    </recommendedName>
    <alternativeName>
        <fullName evidence="5">Flagellar cap protein</fullName>
    </alternativeName>
</protein>
<dbReference type="AlphaFoldDB" id="A0A5C8NV08"/>
<dbReference type="InterPro" id="IPR010809">
    <property type="entry name" value="FliD_C"/>
</dbReference>
<keyword evidence="8" id="KW-0969">Cilium</keyword>
<dbReference type="PANTHER" id="PTHR30288">
    <property type="entry name" value="FLAGELLAR CAP/ASSEMBLY PROTEIN FLID"/>
    <property type="match status" value="1"/>
</dbReference>
<dbReference type="InterPro" id="IPR003481">
    <property type="entry name" value="FliD_N"/>
</dbReference>
<evidence type="ECO:0000256" key="4">
    <source>
        <dbReference type="ARBA" id="ARBA00023143"/>
    </source>
</evidence>
<comment type="subcellular location">
    <subcellularLocation>
        <location evidence="5">Secreted</location>
    </subcellularLocation>
    <subcellularLocation>
        <location evidence="5">Bacterial flagellum</location>
    </subcellularLocation>
</comment>
<feature type="domain" description="Flagellar hook-associated protein 2 N-terminal" evidence="6">
    <location>
        <begin position="8"/>
        <end position="104"/>
    </location>
</feature>
<evidence type="ECO:0000256" key="2">
    <source>
        <dbReference type="ARBA" id="ARBA00011255"/>
    </source>
</evidence>
<keyword evidence="5" id="KW-0964">Secreted</keyword>
<dbReference type="EMBL" id="VDUW01000004">
    <property type="protein sequence ID" value="TXL65004.1"/>
    <property type="molecule type" value="Genomic_DNA"/>
</dbReference>
<evidence type="ECO:0000256" key="1">
    <source>
        <dbReference type="ARBA" id="ARBA00009764"/>
    </source>
</evidence>
<dbReference type="GO" id="GO:0007155">
    <property type="term" value="P:cell adhesion"/>
    <property type="evidence" value="ECO:0007669"/>
    <property type="project" value="InterPro"/>
</dbReference>
<evidence type="ECO:0000313" key="8">
    <source>
        <dbReference type="EMBL" id="TXL65004.1"/>
    </source>
</evidence>
<comment type="subunit">
    <text evidence="2 5">Homopentamer.</text>
</comment>
<evidence type="ECO:0000256" key="5">
    <source>
        <dbReference type="RuleBase" id="RU362066"/>
    </source>
</evidence>
<keyword evidence="3" id="KW-0175">Coiled coil</keyword>
<name>A0A5C8NV08_9BACI</name>
<keyword evidence="8" id="KW-0282">Flagellum</keyword>
<evidence type="ECO:0000259" key="7">
    <source>
        <dbReference type="Pfam" id="PF07195"/>
    </source>
</evidence>
<dbReference type="GO" id="GO:0071973">
    <property type="term" value="P:bacterial-type flagellum-dependent cell motility"/>
    <property type="evidence" value="ECO:0007669"/>
    <property type="project" value="TreeGrafter"/>
</dbReference>